<keyword evidence="8" id="KW-1185">Reference proteome</keyword>
<name>A0ABD1G8G7_SALDI</name>
<dbReference type="CDD" id="cd10017">
    <property type="entry name" value="B3_DNA"/>
    <property type="match status" value="1"/>
</dbReference>
<keyword evidence="3" id="KW-0238">DNA-binding</keyword>
<sequence length="290" mass="32470">MKTIRLFGVDIQVKQDDPQGTITTNNDEASRKRKLSPYQEEDDYDDHSFIPKKPKLLRLSDDGEEAVPPSEFHPPPVTTDDAICGRRKLATPSPNQEEDDDPEGGGEEAVPPRKLAVGSSIQEEDYDLLSLSIKHETLRFFGVDTSINQEDHAAIQNPNHEDPDPPKGNLVLMFEKKLTSSDVSRNHNRLLITKRSSLMAALTDEERGRVEVDGGDNLRVVTTDPDGDEYILKLKRWAGSGALVLIHEWGKLVRANGLEIGDSVQGWGYRTAIDAEFRLFLFTVKNLRKS</sequence>
<dbReference type="PANTHER" id="PTHR31541:SF25">
    <property type="entry name" value="GAMMA-GLIADIN B"/>
    <property type="match status" value="1"/>
</dbReference>
<comment type="caution">
    <text evidence="7">The sequence shown here is derived from an EMBL/GenBank/DDBJ whole genome shotgun (WGS) entry which is preliminary data.</text>
</comment>
<evidence type="ECO:0000256" key="2">
    <source>
        <dbReference type="ARBA" id="ARBA00023015"/>
    </source>
</evidence>
<dbReference type="InterPro" id="IPR015300">
    <property type="entry name" value="DNA-bd_pseudobarrel_sf"/>
</dbReference>
<evidence type="ECO:0000256" key="5">
    <source>
        <dbReference type="ARBA" id="ARBA00023242"/>
    </source>
</evidence>
<dbReference type="InterPro" id="IPR005508">
    <property type="entry name" value="At2g31720-like"/>
</dbReference>
<dbReference type="InterPro" id="IPR003340">
    <property type="entry name" value="B3_DNA-bd"/>
</dbReference>
<evidence type="ECO:0000256" key="3">
    <source>
        <dbReference type="ARBA" id="ARBA00023125"/>
    </source>
</evidence>
<dbReference type="Proteomes" id="UP001567538">
    <property type="component" value="Unassembled WGS sequence"/>
</dbReference>
<evidence type="ECO:0000313" key="7">
    <source>
        <dbReference type="EMBL" id="KAL1540020.1"/>
    </source>
</evidence>
<dbReference type="EMBL" id="JBEAFC010000009">
    <property type="protein sequence ID" value="KAL1540020.1"/>
    <property type="molecule type" value="Genomic_DNA"/>
</dbReference>
<evidence type="ECO:0000256" key="1">
    <source>
        <dbReference type="ARBA" id="ARBA00004123"/>
    </source>
</evidence>
<comment type="subcellular location">
    <subcellularLocation>
        <location evidence="1">Nucleus</location>
    </subcellularLocation>
</comment>
<keyword evidence="5" id="KW-0539">Nucleus</keyword>
<dbReference type="SUPFAM" id="SSF101936">
    <property type="entry name" value="DNA-binding pseudobarrel domain"/>
    <property type="match status" value="1"/>
</dbReference>
<dbReference type="GO" id="GO:0003677">
    <property type="term" value="F:DNA binding"/>
    <property type="evidence" value="ECO:0007669"/>
    <property type="project" value="UniProtKB-KW"/>
</dbReference>
<evidence type="ECO:0008006" key="9">
    <source>
        <dbReference type="Google" id="ProtNLM"/>
    </source>
</evidence>
<proteinExistence type="predicted"/>
<evidence type="ECO:0000256" key="6">
    <source>
        <dbReference type="SAM" id="MobiDB-lite"/>
    </source>
</evidence>
<dbReference type="AlphaFoldDB" id="A0ABD1G8G7"/>
<feature type="compositionally biased region" description="Acidic residues" evidence="6">
    <location>
        <begin position="96"/>
        <end position="106"/>
    </location>
</feature>
<dbReference type="PANTHER" id="PTHR31541">
    <property type="entry name" value="B3 DOMAIN PLANT PROTEIN-RELATED"/>
    <property type="match status" value="1"/>
</dbReference>
<evidence type="ECO:0000313" key="8">
    <source>
        <dbReference type="Proteomes" id="UP001567538"/>
    </source>
</evidence>
<feature type="region of interest" description="Disordered" evidence="6">
    <location>
        <begin position="1"/>
        <end position="113"/>
    </location>
</feature>
<accession>A0ABD1G8G7</accession>
<keyword evidence="2" id="KW-0805">Transcription regulation</keyword>
<gene>
    <name evidence="7" type="ORF">AAHA92_24435</name>
</gene>
<dbReference type="Gene3D" id="2.40.330.10">
    <property type="entry name" value="DNA-binding pseudobarrel domain"/>
    <property type="match status" value="1"/>
</dbReference>
<organism evidence="7 8">
    <name type="scientific">Salvia divinorum</name>
    <name type="common">Maria pastora</name>
    <name type="synonym">Diviner's sage</name>
    <dbReference type="NCBI Taxonomy" id="28513"/>
    <lineage>
        <taxon>Eukaryota</taxon>
        <taxon>Viridiplantae</taxon>
        <taxon>Streptophyta</taxon>
        <taxon>Embryophyta</taxon>
        <taxon>Tracheophyta</taxon>
        <taxon>Spermatophyta</taxon>
        <taxon>Magnoliopsida</taxon>
        <taxon>eudicotyledons</taxon>
        <taxon>Gunneridae</taxon>
        <taxon>Pentapetalae</taxon>
        <taxon>asterids</taxon>
        <taxon>lamiids</taxon>
        <taxon>Lamiales</taxon>
        <taxon>Lamiaceae</taxon>
        <taxon>Nepetoideae</taxon>
        <taxon>Mentheae</taxon>
        <taxon>Salviinae</taxon>
        <taxon>Salvia</taxon>
        <taxon>Salvia subgen. Calosphace</taxon>
    </lineage>
</organism>
<dbReference type="Pfam" id="PF03754">
    <property type="entry name" value="At2g31720-like"/>
    <property type="match status" value="1"/>
</dbReference>
<evidence type="ECO:0000256" key="4">
    <source>
        <dbReference type="ARBA" id="ARBA00023163"/>
    </source>
</evidence>
<reference evidence="7 8" key="1">
    <citation type="submission" date="2024-06" db="EMBL/GenBank/DDBJ databases">
        <title>A chromosome level genome sequence of Diviner's sage (Salvia divinorum).</title>
        <authorList>
            <person name="Ford S.A."/>
            <person name="Ro D.-K."/>
            <person name="Ness R.W."/>
            <person name="Phillips M.A."/>
        </authorList>
    </citation>
    <scope>NUCLEOTIDE SEQUENCE [LARGE SCALE GENOMIC DNA]</scope>
    <source>
        <strain evidence="7">SAF-2024a</strain>
        <tissue evidence="7">Leaf</tissue>
    </source>
</reference>
<feature type="compositionally biased region" description="Polar residues" evidence="6">
    <location>
        <begin position="18"/>
        <end position="27"/>
    </location>
</feature>
<dbReference type="GO" id="GO:0005634">
    <property type="term" value="C:nucleus"/>
    <property type="evidence" value="ECO:0007669"/>
    <property type="project" value="UniProtKB-SubCell"/>
</dbReference>
<keyword evidence="4" id="KW-0804">Transcription</keyword>
<protein>
    <recommendedName>
        <fullName evidence="9">B3 domain-containing protein</fullName>
    </recommendedName>
</protein>